<feature type="compositionally biased region" description="Low complexity" evidence="1">
    <location>
        <begin position="320"/>
        <end position="331"/>
    </location>
</feature>
<evidence type="ECO:0000313" key="2">
    <source>
        <dbReference type="EMBL" id="CAK0888960.1"/>
    </source>
</evidence>
<evidence type="ECO:0000256" key="1">
    <source>
        <dbReference type="SAM" id="MobiDB-lite"/>
    </source>
</evidence>
<feature type="region of interest" description="Disordered" evidence="1">
    <location>
        <begin position="400"/>
        <end position="511"/>
    </location>
</feature>
<feature type="region of interest" description="Disordered" evidence="1">
    <location>
        <begin position="241"/>
        <end position="374"/>
    </location>
</feature>
<evidence type="ECO:0008006" key="4">
    <source>
        <dbReference type="Google" id="ProtNLM"/>
    </source>
</evidence>
<name>A0ABN9WS73_9DINO</name>
<dbReference type="Proteomes" id="UP001189429">
    <property type="component" value="Unassembled WGS sequence"/>
</dbReference>
<feature type="compositionally biased region" description="Basic and acidic residues" evidence="1">
    <location>
        <begin position="134"/>
        <end position="146"/>
    </location>
</feature>
<comment type="caution">
    <text evidence="2">The sequence shown here is derived from an EMBL/GenBank/DDBJ whole genome shotgun (WGS) entry which is preliminary data.</text>
</comment>
<feature type="non-terminal residue" evidence="2">
    <location>
        <position position="665"/>
    </location>
</feature>
<feature type="compositionally biased region" description="Low complexity" evidence="1">
    <location>
        <begin position="414"/>
        <end position="443"/>
    </location>
</feature>
<organism evidence="2 3">
    <name type="scientific">Prorocentrum cordatum</name>
    <dbReference type="NCBI Taxonomy" id="2364126"/>
    <lineage>
        <taxon>Eukaryota</taxon>
        <taxon>Sar</taxon>
        <taxon>Alveolata</taxon>
        <taxon>Dinophyceae</taxon>
        <taxon>Prorocentrales</taxon>
        <taxon>Prorocentraceae</taxon>
        <taxon>Prorocentrum</taxon>
    </lineage>
</organism>
<gene>
    <name evidence="2" type="ORF">PCOR1329_LOCUS69634</name>
</gene>
<feature type="region of interest" description="Disordered" evidence="1">
    <location>
        <begin position="123"/>
        <end position="180"/>
    </location>
</feature>
<proteinExistence type="predicted"/>
<feature type="compositionally biased region" description="Basic and acidic residues" evidence="1">
    <location>
        <begin position="264"/>
        <end position="274"/>
    </location>
</feature>
<evidence type="ECO:0000313" key="3">
    <source>
        <dbReference type="Proteomes" id="UP001189429"/>
    </source>
</evidence>
<dbReference type="EMBL" id="CAUYUJ010019154">
    <property type="protein sequence ID" value="CAK0888960.1"/>
    <property type="molecule type" value="Genomic_DNA"/>
</dbReference>
<accession>A0ABN9WS73</accession>
<keyword evidence="3" id="KW-1185">Reference proteome</keyword>
<protein>
    <recommendedName>
        <fullName evidence="4">2'-phosphotransferase</fullName>
    </recommendedName>
</protein>
<reference evidence="2" key="1">
    <citation type="submission" date="2023-10" db="EMBL/GenBank/DDBJ databases">
        <authorList>
            <person name="Chen Y."/>
            <person name="Shah S."/>
            <person name="Dougan E. K."/>
            <person name="Thang M."/>
            <person name="Chan C."/>
        </authorList>
    </citation>
    <scope>NUCLEOTIDE SEQUENCE [LARGE SCALE GENOMIC DNA]</scope>
</reference>
<sequence>MSQVNNLYRMRNSGEALPYKRLGYESLHDFIMETPGLELHGERNKMEVRIGDPKLFDDFCDEIAEGIPVPECSRPQPMPATFLHRVVCVFQHVGEHGIDAQGFRNTWNLLFPMERLQCKQLGYPTQPEGPSLERPLRGEDGHKEQRQVLPQAGLRRGQRLERRRGASLRPPRVPVAGAGPGRGALPVAAGQLGAGPAAAGAARRGAAWCRSAAWRHSPPRVLPGAMQLGADHPPGVTQVAGAWPGEASQQPAAHWPPGGLRMPDGFRRAPRPGDEASSSANAADRSQPPSRQVSEGSAWAEHHMRPQALPTPGGAFCRTPPRGLQLNLLQPPQHPGWVEAAGSAAGAQPHRRPPQMPPQSASRPAHGESRQTQYEAVSFASAGSLSEGRPTQYEAASFASAGSLSEGRPTQYEAAAAAETPRASPGAAAPAPHLAGVHASPALDARRGLRPPPRGPRLPGGRAVALPLQEPMQVSSAASSMYIGEDEPPPPLGVPERPRAQTGTPSPMEGSALDETVLSIPRRSAKQRGNAMFISTPGAISCPERDASTRQGRFDLGFVYQERLRTDRPCLIADLASGRVLFTNEACDRLFETLAPLPQRELNDLIFEEDRHQFSSSVLYLTIGSFSVMEPQEFRVAAAARARRATVTGEKLLDSKWWLAFDPCE</sequence>